<feature type="non-terminal residue" evidence="2">
    <location>
        <position position="121"/>
    </location>
</feature>
<accession>A0A2A9NJ58</accession>
<feature type="chain" id="PRO_5012044019" description="Carbohydrate-binding module family 19 domain-containing protein" evidence="1">
    <location>
        <begin position="19"/>
        <end position="121"/>
    </location>
</feature>
<keyword evidence="1" id="KW-0732">Signal</keyword>
<proteinExistence type="predicted"/>
<dbReference type="OrthoDB" id="2802667at2759"/>
<keyword evidence="3" id="KW-1185">Reference proteome</keyword>
<evidence type="ECO:0000313" key="2">
    <source>
        <dbReference type="EMBL" id="PFH47703.1"/>
    </source>
</evidence>
<evidence type="ECO:0000256" key="1">
    <source>
        <dbReference type="SAM" id="SignalP"/>
    </source>
</evidence>
<evidence type="ECO:0000313" key="3">
    <source>
        <dbReference type="Proteomes" id="UP000242287"/>
    </source>
</evidence>
<dbReference type="STRING" id="703135.A0A2A9NJ58"/>
<dbReference type="AlphaFoldDB" id="A0A2A9NJ58"/>
<protein>
    <recommendedName>
        <fullName evidence="4">Carbohydrate-binding module family 19 domain-containing protein</fullName>
    </recommendedName>
</protein>
<reference evidence="2 3" key="1">
    <citation type="submission" date="2014-02" db="EMBL/GenBank/DDBJ databases">
        <title>Transposable element dynamics among asymbiotic and ectomycorrhizal Amanita fungi.</title>
        <authorList>
            <consortium name="DOE Joint Genome Institute"/>
            <person name="Hess J."/>
            <person name="Skrede I."/>
            <person name="Wolfe B."/>
            <person name="LaButti K."/>
            <person name="Ohm R.A."/>
            <person name="Grigoriev I.V."/>
            <person name="Pringle A."/>
        </authorList>
    </citation>
    <scope>NUCLEOTIDE SEQUENCE [LARGE SCALE GENOMIC DNA]</scope>
    <source>
        <strain evidence="2 3">SKay4041</strain>
    </source>
</reference>
<dbReference type="Proteomes" id="UP000242287">
    <property type="component" value="Unassembled WGS sequence"/>
</dbReference>
<dbReference type="EMBL" id="KZ302096">
    <property type="protein sequence ID" value="PFH47703.1"/>
    <property type="molecule type" value="Genomic_DNA"/>
</dbReference>
<feature type="signal peptide" evidence="1">
    <location>
        <begin position="1"/>
        <end position="18"/>
    </location>
</feature>
<evidence type="ECO:0008006" key="4">
    <source>
        <dbReference type="Google" id="ProtNLM"/>
    </source>
</evidence>
<gene>
    <name evidence="2" type="ORF">AMATHDRAFT_120794</name>
</gene>
<organism evidence="2 3">
    <name type="scientific">Amanita thiersii Skay4041</name>
    <dbReference type="NCBI Taxonomy" id="703135"/>
    <lineage>
        <taxon>Eukaryota</taxon>
        <taxon>Fungi</taxon>
        <taxon>Dikarya</taxon>
        <taxon>Basidiomycota</taxon>
        <taxon>Agaricomycotina</taxon>
        <taxon>Agaricomycetes</taxon>
        <taxon>Agaricomycetidae</taxon>
        <taxon>Agaricales</taxon>
        <taxon>Pluteineae</taxon>
        <taxon>Amanitaceae</taxon>
        <taxon>Amanita</taxon>
    </lineage>
</organism>
<name>A0A2A9NJ58_9AGAR</name>
<sequence>MFRRIFIAFACCFYLAQAAPTAVDKPTVLSNARQAQKLNLQFKSLKATDPCSAEAERACISRSIAVCKGGAWETARGRCSRSQGCFALPSITSVGTAVTCTTEENALALFSNTGAIGGIDG</sequence>